<dbReference type="SUPFAM" id="SSF52540">
    <property type="entry name" value="P-loop containing nucleoside triphosphate hydrolases"/>
    <property type="match status" value="1"/>
</dbReference>
<dbReference type="InterPro" id="IPR051515">
    <property type="entry name" value="IRG"/>
</dbReference>
<dbReference type="Proteomes" id="UP001152795">
    <property type="component" value="Unassembled WGS sequence"/>
</dbReference>
<dbReference type="PANTHER" id="PTHR32341:SF10">
    <property type="entry name" value="INTERFERON-INDUCIBLE GTPASE 5"/>
    <property type="match status" value="1"/>
</dbReference>
<dbReference type="OrthoDB" id="5971534at2759"/>
<dbReference type="PROSITE" id="PS51716">
    <property type="entry name" value="G_IRG"/>
    <property type="match status" value="1"/>
</dbReference>
<gene>
    <name evidence="5" type="ORF">PACLA_8A084001</name>
</gene>
<dbReference type="PANTHER" id="PTHR32341">
    <property type="entry name" value="INTERFERON-INDUCIBLE GTPASE"/>
    <property type="match status" value="1"/>
</dbReference>
<keyword evidence="6" id="KW-1185">Reference proteome</keyword>
<evidence type="ECO:0000256" key="3">
    <source>
        <dbReference type="ARBA" id="ARBA00022801"/>
    </source>
</evidence>
<dbReference type="InterPro" id="IPR007743">
    <property type="entry name" value="Immunity-related_GTPase-like"/>
</dbReference>
<evidence type="ECO:0000256" key="4">
    <source>
        <dbReference type="ARBA" id="ARBA00023134"/>
    </source>
</evidence>
<dbReference type="GO" id="GO:0016020">
    <property type="term" value="C:membrane"/>
    <property type="evidence" value="ECO:0007669"/>
    <property type="project" value="InterPro"/>
</dbReference>
<organism evidence="5 6">
    <name type="scientific">Paramuricea clavata</name>
    <name type="common">Red gorgonian</name>
    <name type="synonym">Violescent sea-whip</name>
    <dbReference type="NCBI Taxonomy" id="317549"/>
    <lineage>
        <taxon>Eukaryota</taxon>
        <taxon>Metazoa</taxon>
        <taxon>Cnidaria</taxon>
        <taxon>Anthozoa</taxon>
        <taxon>Octocorallia</taxon>
        <taxon>Malacalcyonacea</taxon>
        <taxon>Plexauridae</taxon>
        <taxon>Paramuricea</taxon>
    </lineage>
</organism>
<protein>
    <submittedName>
        <fullName evidence="5">Interferon-inducible GTPase 5-like</fullName>
    </submittedName>
</protein>
<keyword evidence="3" id="KW-0378">Hydrolase</keyword>
<comment type="caution">
    <text evidence="5">The sequence shown here is derived from an EMBL/GenBank/DDBJ whole genome shotgun (WGS) entry which is preliminary data.</text>
</comment>
<evidence type="ECO:0000256" key="2">
    <source>
        <dbReference type="ARBA" id="ARBA00022741"/>
    </source>
</evidence>
<dbReference type="InterPro" id="IPR027417">
    <property type="entry name" value="P-loop_NTPase"/>
</dbReference>
<dbReference type="EMBL" id="CACRXK020004730">
    <property type="protein sequence ID" value="CAB4003801.1"/>
    <property type="molecule type" value="Genomic_DNA"/>
</dbReference>
<dbReference type="GO" id="GO:0016787">
    <property type="term" value="F:hydrolase activity"/>
    <property type="evidence" value="ECO:0007669"/>
    <property type="project" value="UniProtKB-KW"/>
</dbReference>
<keyword evidence="2" id="KW-0547">Nucleotide-binding</keyword>
<dbReference type="InterPro" id="IPR030385">
    <property type="entry name" value="G_IRG_dom"/>
</dbReference>
<reference evidence="5" key="1">
    <citation type="submission" date="2020-04" db="EMBL/GenBank/DDBJ databases">
        <authorList>
            <person name="Alioto T."/>
            <person name="Alioto T."/>
            <person name="Gomez Garrido J."/>
        </authorList>
    </citation>
    <scope>NUCLEOTIDE SEQUENCE</scope>
    <source>
        <strain evidence="5">A484AB</strain>
    </source>
</reference>
<dbReference type="FunFam" id="3.40.50.300:FF:000541">
    <property type="entry name" value="Immunity related GTPase M"/>
    <property type="match status" value="1"/>
</dbReference>
<evidence type="ECO:0000313" key="5">
    <source>
        <dbReference type="EMBL" id="CAB4003801.1"/>
    </source>
</evidence>
<dbReference type="AlphaFoldDB" id="A0A7D9EC75"/>
<dbReference type="Gene3D" id="3.40.50.300">
    <property type="entry name" value="P-loop containing nucleotide triphosphate hydrolases"/>
    <property type="match status" value="1"/>
</dbReference>
<sequence>MRNPTAKTTVRSEEYPHDRKAYNRESYDYDIGKFLKKKLGGSKEVKIRFGITGDSGTGKSAFINAMRGLNDDDDGAAKVDVIEATTNPTEYKHPDNPMITFVDLPGIGTPNYPDLPTYCRKVSLENYDRYLIFTSLRFTKYDLELAKKVKSIGKSFFLVRTKIDDAYRAESRKRTFNEKEMLEKIKRYCFENVKDFISSEKDIFLISNYDKERWDFFRLVEAIGDA</sequence>
<proteinExistence type="inferred from homology"/>
<evidence type="ECO:0000256" key="1">
    <source>
        <dbReference type="ARBA" id="ARBA00005429"/>
    </source>
</evidence>
<accession>A0A7D9EC75</accession>
<dbReference type="Pfam" id="PF05049">
    <property type="entry name" value="IIGP"/>
    <property type="match status" value="1"/>
</dbReference>
<dbReference type="GO" id="GO:0005525">
    <property type="term" value="F:GTP binding"/>
    <property type="evidence" value="ECO:0007669"/>
    <property type="project" value="UniProtKB-KW"/>
</dbReference>
<name>A0A7D9EC75_PARCT</name>
<keyword evidence="4" id="KW-0342">GTP-binding</keyword>
<evidence type="ECO:0000313" key="6">
    <source>
        <dbReference type="Proteomes" id="UP001152795"/>
    </source>
</evidence>
<comment type="similarity">
    <text evidence="1">Belongs to the TRAFAC class dynamin-like GTPase superfamily. IRG family.</text>
</comment>